<comment type="caution">
    <text evidence="2">The sequence shown here is derived from an EMBL/GenBank/DDBJ whole genome shotgun (WGS) entry which is preliminary data.</text>
</comment>
<dbReference type="RefSeq" id="WP_154781038.1">
    <property type="nucleotide sequence ID" value="NZ_WMBC01000021.1"/>
</dbReference>
<dbReference type="Proteomes" id="UP000437824">
    <property type="component" value="Unassembled WGS sequence"/>
</dbReference>
<feature type="domain" description="Sporulation stage II protein D amidase enhancer LytB N-terminal" evidence="1">
    <location>
        <begin position="25"/>
        <end position="111"/>
    </location>
</feature>
<dbReference type="InterPro" id="IPR013693">
    <property type="entry name" value="SpoIID/LytB_N"/>
</dbReference>
<protein>
    <recommendedName>
        <fullName evidence="1">Sporulation stage II protein D amidase enhancer LytB N-terminal domain-containing protein</fullName>
    </recommendedName>
</protein>
<evidence type="ECO:0000313" key="2">
    <source>
        <dbReference type="EMBL" id="MTD62803.1"/>
    </source>
</evidence>
<dbReference type="Pfam" id="PF08486">
    <property type="entry name" value="SpoIID"/>
    <property type="match status" value="1"/>
</dbReference>
<evidence type="ECO:0000259" key="1">
    <source>
        <dbReference type="Pfam" id="PF08486"/>
    </source>
</evidence>
<name>A0A844GKU4_9FIRM</name>
<proteinExistence type="predicted"/>
<gene>
    <name evidence="2" type="ORF">GKZ57_16615</name>
</gene>
<organism evidence="2 3">
    <name type="scientific">Blautia luti DSM 14534 = JCM 17040</name>
    <dbReference type="NCBI Taxonomy" id="649762"/>
    <lineage>
        <taxon>Bacteria</taxon>
        <taxon>Bacillati</taxon>
        <taxon>Bacillota</taxon>
        <taxon>Clostridia</taxon>
        <taxon>Lachnospirales</taxon>
        <taxon>Lachnospiraceae</taxon>
        <taxon>Blautia</taxon>
    </lineage>
</organism>
<reference evidence="2 3" key="1">
    <citation type="submission" date="2019-11" db="EMBL/GenBank/DDBJ databases">
        <title>Draft genome sequence of Blautia luti DSM 14534T, isolated from human stool.</title>
        <authorList>
            <person name="Ortiz R."/>
            <person name="Melis-Arcos F."/>
            <person name="Covarrubias P."/>
            <person name="Cardenas J.P."/>
            <person name="Perez-Donoso J."/>
            <person name="Almonacid D."/>
        </authorList>
    </citation>
    <scope>NUCLEOTIDE SEQUENCE [LARGE SCALE GENOMIC DNA]</scope>
    <source>
        <strain evidence="2 3">DSM 14534</strain>
    </source>
</reference>
<evidence type="ECO:0000313" key="3">
    <source>
        <dbReference type="Proteomes" id="UP000437824"/>
    </source>
</evidence>
<accession>A0A844GKU4</accession>
<sequence>MHRLFFLCFIPYLMVILMNGADTALLIRKFNMEMILPVITAAQIPDDYELETIKAQTIIARSNLIRQIQESGVRAQLKELQKTGNKDIFLKKLLNEKYETAANQTEGLILTAGQQLKTVPYHEISAGKTREGAECLHDSEYDYLKSVESTADKEADGYLTGIYVSANRLPDKLVIKTRDSAGYVTELLADGKVLEGESFRMGMGLPSSNFTVQRIGKSIRFMCRGKGHGLGFSQYGGNALAKEQQKAEEILAVYFPKMKLTDVEELQMQGKIKE</sequence>
<dbReference type="EMBL" id="WMBC01000021">
    <property type="protein sequence ID" value="MTD62803.1"/>
    <property type="molecule type" value="Genomic_DNA"/>
</dbReference>
<dbReference type="AlphaFoldDB" id="A0A844GKU4"/>